<evidence type="ECO:0000313" key="6">
    <source>
        <dbReference type="EMBL" id="SAL72000.1"/>
    </source>
</evidence>
<protein>
    <submittedName>
        <fullName evidence="6">Glutathione-dependent formaldehyde-activating protein</fullName>
    </submittedName>
</protein>
<dbReference type="Pfam" id="PF04828">
    <property type="entry name" value="GFA"/>
    <property type="match status" value="1"/>
</dbReference>
<evidence type="ECO:0000313" key="7">
    <source>
        <dbReference type="Proteomes" id="UP000054717"/>
    </source>
</evidence>
<dbReference type="GO" id="GO:0016846">
    <property type="term" value="F:carbon-sulfur lyase activity"/>
    <property type="evidence" value="ECO:0007669"/>
    <property type="project" value="InterPro"/>
</dbReference>
<evidence type="ECO:0000256" key="1">
    <source>
        <dbReference type="ARBA" id="ARBA00005495"/>
    </source>
</evidence>
<dbReference type="SUPFAM" id="SSF51316">
    <property type="entry name" value="Mss4-like"/>
    <property type="match status" value="1"/>
</dbReference>
<dbReference type="InterPro" id="IPR011057">
    <property type="entry name" value="Mss4-like_sf"/>
</dbReference>
<dbReference type="EMBL" id="FCNZ02000020">
    <property type="protein sequence ID" value="SAL72000.1"/>
    <property type="molecule type" value="Genomic_DNA"/>
</dbReference>
<evidence type="ECO:0000256" key="3">
    <source>
        <dbReference type="ARBA" id="ARBA00022833"/>
    </source>
</evidence>
<dbReference type="GO" id="GO:0046872">
    <property type="term" value="F:metal ion binding"/>
    <property type="evidence" value="ECO:0007669"/>
    <property type="project" value="UniProtKB-KW"/>
</dbReference>
<comment type="caution">
    <text evidence="6">The sequence shown here is derived from an EMBL/GenBank/DDBJ whole genome shotgun (WGS) entry which is preliminary data.</text>
</comment>
<feature type="domain" description="CENP-V/GFA" evidence="5">
    <location>
        <begin position="50"/>
        <end position="152"/>
    </location>
</feature>
<name>A0A158JUN3_9BURK</name>
<dbReference type="STRING" id="326475.AWB66_04610"/>
<keyword evidence="7" id="KW-1185">Reference proteome</keyword>
<accession>A0A158JUN3</accession>
<dbReference type="Proteomes" id="UP000054717">
    <property type="component" value="Unassembled WGS sequence"/>
</dbReference>
<dbReference type="PANTHER" id="PTHR33337">
    <property type="entry name" value="GFA DOMAIN-CONTAINING PROTEIN"/>
    <property type="match status" value="1"/>
</dbReference>
<keyword evidence="2" id="KW-0479">Metal-binding</keyword>
<dbReference type="PROSITE" id="PS51891">
    <property type="entry name" value="CENP_V_GFA"/>
    <property type="match status" value="1"/>
</dbReference>
<comment type="similarity">
    <text evidence="1">Belongs to the Gfa family.</text>
</comment>
<dbReference type="AlphaFoldDB" id="A0A158JUN3"/>
<dbReference type="InterPro" id="IPR006913">
    <property type="entry name" value="CENP-V/GFA"/>
</dbReference>
<reference evidence="6" key="1">
    <citation type="submission" date="2016-01" db="EMBL/GenBank/DDBJ databases">
        <authorList>
            <person name="Peeters Charlotte."/>
        </authorList>
    </citation>
    <scope>NUCLEOTIDE SEQUENCE</scope>
    <source>
        <strain evidence="6">LMG 22936</strain>
    </source>
</reference>
<dbReference type="PANTHER" id="PTHR33337:SF40">
    <property type="entry name" value="CENP-V_GFA DOMAIN-CONTAINING PROTEIN-RELATED"/>
    <property type="match status" value="1"/>
</dbReference>
<evidence type="ECO:0000256" key="2">
    <source>
        <dbReference type="ARBA" id="ARBA00022723"/>
    </source>
</evidence>
<proteinExistence type="inferred from homology"/>
<evidence type="ECO:0000256" key="4">
    <source>
        <dbReference type="ARBA" id="ARBA00023239"/>
    </source>
</evidence>
<gene>
    <name evidence="6" type="ORF">AWB66_04610</name>
</gene>
<organism evidence="6 7">
    <name type="scientific">Caballeronia telluris</name>
    <dbReference type="NCBI Taxonomy" id="326475"/>
    <lineage>
        <taxon>Bacteria</taxon>
        <taxon>Pseudomonadati</taxon>
        <taxon>Pseudomonadota</taxon>
        <taxon>Betaproteobacteria</taxon>
        <taxon>Burkholderiales</taxon>
        <taxon>Burkholderiaceae</taxon>
        <taxon>Caballeronia</taxon>
    </lineage>
</organism>
<dbReference type="Gene3D" id="3.90.1590.10">
    <property type="entry name" value="glutathione-dependent formaldehyde- activating enzyme (gfa)"/>
    <property type="match status" value="1"/>
</dbReference>
<evidence type="ECO:0000259" key="5">
    <source>
        <dbReference type="PROSITE" id="PS51891"/>
    </source>
</evidence>
<keyword evidence="4" id="KW-0456">Lyase</keyword>
<sequence length="175" mass="19584">MTWVYIVTNRQADRRATFSGIQAPRSRVAARGLLAEQSILHGGRGMATVQEGGCACGAVRFRVGAAPRRVGMCHCMTCRRIHGSAFGVYAVFARGDVEFFGRTEAWRSSGEARRHFCPVCGSVAYMEYLATPEIDLPLGAFDETGLYEPGYELWCRRREPWLPQGVRTEFEEDRP</sequence>
<keyword evidence="3" id="KW-0862">Zinc</keyword>